<evidence type="ECO:0000313" key="1">
    <source>
        <dbReference type="EMBL" id="JAD95993.1"/>
    </source>
</evidence>
<organism evidence="1">
    <name type="scientific">Arundo donax</name>
    <name type="common">Giant reed</name>
    <name type="synonym">Donax arundinaceus</name>
    <dbReference type="NCBI Taxonomy" id="35708"/>
    <lineage>
        <taxon>Eukaryota</taxon>
        <taxon>Viridiplantae</taxon>
        <taxon>Streptophyta</taxon>
        <taxon>Embryophyta</taxon>
        <taxon>Tracheophyta</taxon>
        <taxon>Spermatophyta</taxon>
        <taxon>Magnoliopsida</taxon>
        <taxon>Liliopsida</taxon>
        <taxon>Poales</taxon>
        <taxon>Poaceae</taxon>
        <taxon>PACMAD clade</taxon>
        <taxon>Arundinoideae</taxon>
        <taxon>Arundineae</taxon>
        <taxon>Arundo</taxon>
    </lineage>
</organism>
<protein>
    <submittedName>
        <fullName evidence="1">Uncharacterized protein</fullName>
    </submittedName>
</protein>
<proteinExistence type="predicted"/>
<accession>A0A0A9EAD0</accession>
<name>A0A0A9EAD0_ARUDO</name>
<sequence>MAIGGCFFSIDGCWWLAICMGQYIWGSVRTKNCTLWGEGGREPR</sequence>
<reference evidence="1" key="2">
    <citation type="journal article" date="2015" name="Data Brief">
        <title>Shoot transcriptome of the giant reed, Arundo donax.</title>
        <authorList>
            <person name="Barrero R.A."/>
            <person name="Guerrero F.D."/>
            <person name="Moolhuijzen P."/>
            <person name="Goolsby J.A."/>
            <person name="Tidwell J."/>
            <person name="Bellgard S.E."/>
            <person name="Bellgard M.I."/>
        </authorList>
    </citation>
    <scope>NUCLEOTIDE SEQUENCE</scope>
    <source>
        <tissue evidence="1">Shoot tissue taken approximately 20 cm above the soil surface</tissue>
    </source>
</reference>
<dbReference type="EMBL" id="GBRH01201902">
    <property type="protein sequence ID" value="JAD95993.1"/>
    <property type="molecule type" value="Transcribed_RNA"/>
</dbReference>
<dbReference type="AlphaFoldDB" id="A0A0A9EAD0"/>
<reference evidence="1" key="1">
    <citation type="submission" date="2014-09" db="EMBL/GenBank/DDBJ databases">
        <authorList>
            <person name="Magalhaes I.L.F."/>
            <person name="Oliveira U."/>
            <person name="Santos F.R."/>
            <person name="Vidigal T.H.D.A."/>
            <person name="Brescovit A.D."/>
            <person name="Santos A.J."/>
        </authorList>
    </citation>
    <scope>NUCLEOTIDE SEQUENCE</scope>
    <source>
        <tissue evidence="1">Shoot tissue taken approximately 20 cm above the soil surface</tissue>
    </source>
</reference>